<proteinExistence type="predicted"/>
<dbReference type="GO" id="GO:0008270">
    <property type="term" value="F:zinc ion binding"/>
    <property type="evidence" value="ECO:0007669"/>
    <property type="project" value="UniProtKB-KW"/>
</dbReference>
<evidence type="ECO:0000313" key="4">
    <source>
        <dbReference type="EMBL" id="KAF2741628.1"/>
    </source>
</evidence>
<sequence length="262" mass="29927">MHLDNFNKEGWAHGKGKTLGNGKDNRTCYSCGKVGHFSRDCRSRNKVVRQLNMIAPLKRRDAILGAVEEEWEVMDPYQQELEDESEALRATTNHGVEPQEEEPTKTRKELDQDRNEAPIARPTPRPKPELQPLEITMDCLLHGHCITHYSDKAGAGWFPAGRTLCNTVWFDCRDDCCEAHLCDKRSKLHFPGHDDPAEILQMKLLVNGRCTQGRWQTCLNDDCIRHEKKKQQHGFLDKKHFLGQRLAPGVDPGVAMPPTRKN</sequence>
<dbReference type="Pfam" id="PF00098">
    <property type="entry name" value="zf-CCHC"/>
    <property type="match status" value="1"/>
</dbReference>
<protein>
    <recommendedName>
        <fullName evidence="3">CCHC-type domain-containing protein</fullName>
    </recommendedName>
</protein>
<dbReference type="InterPro" id="IPR036875">
    <property type="entry name" value="Znf_CCHC_sf"/>
</dbReference>
<evidence type="ECO:0000313" key="5">
    <source>
        <dbReference type="Proteomes" id="UP000799440"/>
    </source>
</evidence>
<dbReference type="OrthoDB" id="5361322at2759"/>
<name>A0A6A6UTP0_9PLEO</name>
<dbReference type="EMBL" id="MU006648">
    <property type="protein sequence ID" value="KAF2741628.1"/>
    <property type="molecule type" value="Genomic_DNA"/>
</dbReference>
<keyword evidence="1" id="KW-0479">Metal-binding</keyword>
<feature type="domain" description="CCHC-type" evidence="3">
    <location>
        <begin position="28"/>
        <end position="43"/>
    </location>
</feature>
<evidence type="ECO:0000259" key="3">
    <source>
        <dbReference type="PROSITE" id="PS50158"/>
    </source>
</evidence>
<dbReference type="PROSITE" id="PS50158">
    <property type="entry name" value="ZF_CCHC"/>
    <property type="match status" value="1"/>
</dbReference>
<keyword evidence="1" id="KW-0863">Zinc-finger</keyword>
<keyword evidence="5" id="KW-1185">Reference proteome</keyword>
<dbReference type="AlphaFoldDB" id="A0A6A6UTP0"/>
<feature type="region of interest" description="Disordered" evidence="2">
    <location>
        <begin position="92"/>
        <end position="128"/>
    </location>
</feature>
<dbReference type="SUPFAM" id="SSF57756">
    <property type="entry name" value="Retrovirus zinc finger-like domains"/>
    <property type="match status" value="1"/>
</dbReference>
<accession>A0A6A6UTP0</accession>
<dbReference type="Gene3D" id="4.10.60.10">
    <property type="entry name" value="Zinc finger, CCHC-type"/>
    <property type="match status" value="1"/>
</dbReference>
<evidence type="ECO:0000256" key="2">
    <source>
        <dbReference type="SAM" id="MobiDB-lite"/>
    </source>
</evidence>
<feature type="region of interest" description="Disordered" evidence="2">
    <location>
        <begin position="1"/>
        <end position="25"/>
    </location>
</feature>
<dbReference type="SMART" id="SM00343">
    <property type="entry name" value="ZnF_C2HC"/>
    <property type="match status" value="1"/>
</dbReference>
<dbReference type="GO" id="GO:0003676">
    <property type="term" value="F:nucleic acid binding"/>
    <property type="evidence" value="ECO:0007669"/>
    <property type="project" value="InterPro"/>
</dbReference>
<dbReference type="InterPro" id="IPR001878">
    <property type="entry name" value="Znf_CCHC"/>
</dbReference>
<keyword evidence="1" id="KW-0862">Zinc</keyword>
<feature type="compositionally biased region" description="Basic and acidic residues" evidence="2">
    <location>
        <begin position="1"/>
        <end position="12"/>
    </location>
</feature>
<reference evidence="4" key="1">
    <citation type="journal article" date="2020" name="Stud. Mycol.">
        <title>101 Dothideomycetes genomes: a test case for predicting lifestyles and emergence of pathogens.</title>
        <authorList>
            <person name="Haridas S."/>
            <person name="Albert R."/>
            <person name="Binder M."/>
            <person name="Bloem J."/>
            <person name="Labutti K."/>
            <person name="Salamov A."/>
            <person name="Andreopoulos B."/>
            <person name="Baker S."/>
            <person name="Barry K."/>
            <person name="Bills G."/>
            <person name="Bluhm B."/>
            <person name="Cannon C."/>
            <person name="Castanera R."/>
            <person name="Culley D."/>
            <person name="Daum C."/>
            <person name="Ezra D."/>
            <person name="Gonzalez J."/>
            <person name="Henrissat B."/>
            <person name="Kuo A."/>
            <person name="Liang C."/>
            <person name="Lipzen A."/>
            <person name="Lutzoni F."/>
            <person name="Magnuson J."/>
            <person name="Mondo S."/>
            <person name="Nolan M."/>
            <person name="Ohm R."/>
            <person name="Pangilinan J."/>
            <person name="Park H.-J."/>
            <person name="Ramirez L."/>
            <person name="Alfaro M."/>
            <person name="Sun H."/>
            <person name="Tritt A."/>
            <person name="Yoshinaga Y."/>
            <person name="Zwiers L.-H."/>
            <person name="Turgeon B."/>
            <person name="Goodwin S."/>
            <person name="Spatafora J."/>
            <person name="Crous P."/>
            <person name="Grigoriev I."/>
        </authorList>
    </citation>
    <scope>NUCLEOTIDE SEQUENCE</scope>
    <source>
        <strain evidence="4">CBS 119925</strain>
    </source>
</reference>
<dbReference type="Proteomes" id="UP000799440">
    <property type="component" value="Unassembled WGS sequence"/>
</dbReference>
<feature type="compositionally biased region" description="Basic and acidic residues" evidence="2">
    <location>
        <begin position="102"/>
        <end position="116"/>
    </location>
</feature>
<gene>
    <name evidence="4" type="ORF">M011DRAFT_472925</name>
</gene>
<organism evidence="4 5">
    <name type="scientific">Sporormia fimetaria CBS 119925</name>
    <dbReference type="NCBI Taxonomy" id="1340428"/>
    <lineage>
        <taxon>Eukaryota</taxon>
        <taxon>Fungi</taxon>
        <taxon>Dikarya</taxon>
        <taxon>Ascomycota</taxon>
        <taxon>Pezizomycotina</taxon>
        <taxon>Dothideomycetes</taxon>
        <taxon>Pleosporomycetidae</taxon>
        <taxon>Pleosporales</taxon>
        <taxon>Sporormiaceae</taxon>
        <taxon>Sporormia</taxon>
    </lineage>
</organism>
<evidence type="ECO:0000256" key="1">
    <source>
        <dbReference type="PROSITE-ProRule" id="PRU00047"/>
    </source>
</evidence>